<dbReference type="Gene3D" id="1.10.150.20">
    <property type="entry name" value="5' to 3' exonuclease, C-terminal subdomain"/>
    <property type="match status" value="1"/>
</dbReference>
<keyword evidence="3" id="KW-1185">Reference proteome</keyword>
<protein>
    <submittedName>
        <fullName evidence="2">DNA-directed RNA polymerase subunit alpha C-terminal domain-containing protein</fullName>
    </submittedName>
</protein>
<keyword evidence="2" id="KW-0240">DNA-directed RNA polymerase</keyword>
<dbReference type="Proteomes" id="UP001279681">
    <property type="component" value="Unassembled WGS sequence"/>
</dbReference>
<reference evidence="3" key="1">
    <citation type="submission" date="2023-07" db="EMBL/GenBank/DDBJ databases">
        <authorList>
            <person name="Colorado M.A."/>
            <person name="Villamil L.M."/>
            <person name="Melo J.F."/>
            <person name="Rodriguez J.A."/>
            <person name="Ruiz R.Y."/>
        </authorList>
    </citation>
    <scope>NUCLEOTIDE SEQUENCE [LARGE SCALE GENOMIC DNA]</scope>
    <source>
        <strain evidence="3">C33</strain>
    </source>
</reference>
<evidence type="ECO:0000259" key="1">
    <source>
        <dbReference type="Pfam" id="PF03118"/>
    </source>
</evidence>
<organism evidence="2 3">
    <name type="scientific">Candidatus Cetobacterium colombiensis</name>
    <dbReference type="NCBI Taxonomy" id="3073100"/>
    <lineage>
        <taxon>Bacteria</taxon>
        <taxon>Fusobacteriati</taxon>
        <taxon>Fusobacteriota</taxon>
        <taxon>Fusobacteriia</taxon>
        <taxon>Fusobacteriales</taxon>
        <taxon>Fusobacteriaceae</taxon>
        <taxon>Cetobacterium</taxon>
    </lineage>
</organism>
<keyword evidence="2" id="KW-0804">Transcription</keyword>
<dbReference type="InterPro" id="IPR011260">
    <property type="entry name" value="RNAP_asu_C"/>
</dbReference>
<name>A0ABU4WC38_9FUSO</name>
<evidence type="ECO:0000313" key="2">
    <source>
        <dbReference type="EMBL" id="MDX8337108.1"/>
    </source>
</evidence>
<feature type="domain" description="RNA polymerase alpha subunit C-terminal" evidence="1">
    <location>
        <begin position="10"/>
        <end position="64"/>
    </location>
</feature>
<dbReference type="SUPFAM" id="SSF47789">
    <property type="entry name" value="C-terminal domain of RNA polymerase alpha subunit"/>
    <property type="match status" value="1"/>
</dbReference>
<accession>A0ABU4WC38</accession>
<gene>
    <name evidence="2" type="ORF">RFV38_11510</name>
</gene>
<sequence>MENINKVSLEKVKLIEFNLSTRIKKIFEENNIIYFSQLLKMSMSDLSNLNRMGKKSIDELIEFIQVFVFWDEKLYDICQYFEKVVDENNSEIEIKREDIKKMFIQSCDLNLSNEEIIKRIKFNLNKDYFGVKIRDSHLKRFVEGEKKRMSQRHSFGIRQEWIFEIDLI</sequence>
<proteinExistence type="predicted"/>
<dbReference type="EMBL" id="JAVIKH010000020">
    <property type="protein sequence ID" value="MDX8337108.1"/>
    <property type="molecule type" value="Genomic_DNA"/>
</dbReference>
<dbReference type="Pfam" id="PF03118">
    <property type="entry name" value="RNA_pol_A_CTD"/>
    <property type="match status" value="1"/>
</dbReference>
<dbReference type="GO" id="GO:0000428">
    <property type="term" value="C:DNA-directed RNA polymerase complex"/>
    <property type="evidence" value="ECO:0007669"/>
    <property type="project" value="UniProtKB-KW"/>
</dbReference>
<evidence type="ECO:0000313" key="3">
    <source>
        <dbReference type="Proteomes" id="UP001279681"/>
    </source>
</evidence>
<comment type="caution">
    <text evidence="2">The sequence shown here is derived from an EMBL/GenBank/DDBJ whole genome shotgun (WGS) entry which is preliminary data.</text>
</comment>
<dbReference type="RefSeq" id="WP_320314462.1">
    <property type="nucleotide sequence ID" value="NZ_JAVIKH010000020.1"/>
</dbReference>